<name>A0A1T4Y6T0_9FIRM</name>
<evidence type="ECO:0000313" key="4">
    <source>
        <dbReference type="Proteomes" id="UP000190286"/>
    </source>
</evidence>
<proteinExistence type="predicted"/>
<feature type="region of interest" description="Disordered" evidence="1">
    <location>
        <begin position="29"/>
        <end position="80"/>
    </location>
</feature>
<dbReference type="AlphaFoldDB" id="A0A1T4Y6T0"/>
<feature type="signal peptide" evidence="2">
    <location>
        <begin position="1"/>
        <end position="21"/>
    </location>
</feature>
<evidence type="ECO:0000256" key="2">
    <source>
        <dbReference type="SAM" id="SignalP"/>
    </source>
</evidence>
<feature type="compositionally biased region" description="Low complexity" evidence="1">
    <location>
        <begin position="54"/>
        <end position="66"/>
    </location>
</feature>
<organism evidence="3 4">
    <name type="scientific">Gemmiger formicilis</name>
    <dbReference type="NCBI Taxonomy" id="745368"/>
    <lineage>
        <taxon>Bacteria</taxon>
        <taxon>Bacillati</taxon>
        <taxon>Bacillota</taxon>
        <taxon>Clostridia</taxon>
        <taxon>Eubacteriales</taxon>
        <taxon>Gemmiger</taxon>
    </lineage>
</organism>
<feature type="compositionally biased region" description="Polar residues" evidence="1">
    <location>
        <begin position="67"/>
        <end position="79"/>
    </location>
</feature>
<sequence>MNFQKAASVLLSALSVCFLSSCDISLEEPAPSSKSQDGSVLSNSHEESTFTTDSSISKSESSAPSSPVATDTPEQSPIDTTKEYSDLSFLTTDQQELYRVAYDAKDGLYGMGDNLMYLWGYRPVLDDNEAVVYIDEDYVLYDANFYEFSNHIHQIFTDSFLANSDYSVKFIDYDGDVAVNYSLKKDMVYGTTIQVNEAFPDTYRLVCSSENSIDFTLISHYDRNGWNGPNDSIDVYTIEYPIRMIKLSDGWRIDEFHTTMFG</sequence>
<accession>A0A1T4Y6T0</accession>
<dbReference type="GeneID" id="93339374"/>
<feature type="chain" id="PRO_5038574367" evidence="2">
    <location>
        <begin position="22"/>
        <end position="262"/>
    </location>
</feature>
<dbReference type="Proteomes" id="UP000190286">
    <property type="component" value="Unassembled WGS sequence"/>
</dbReference>
<dbReference type="EMBL" id="FUYF01000044">
    <property type="protein sequence ID" value="SKA97542.1"/>
    <property type="molecule type" value="Genomic_DNA"/>
</dbReference>
<dbReference type="PROSITE" id="PS51257">
    <property type="entry name" value="PROKAR_LIPOPROTEIN"/>
    <property type="match status" value="1"/>
</dbReference>
<feature type="compositionally biased region" description="Polar residues" evidence="1">
    <location>
        <begin position="32"/>
        <end position="53"/>
    </location>
</feature>
<evidence type="ECO:0000256" key="1">
    <source>
        <dbReference type="SAM" id="MobiDB-lite"/>
    </source>
</evidence>
<evidence type="ECO:0000313" key="3">
    <source>
        <dbReference type="EMBL" id="SKA97542.1"/>
    </source>
</evidence>
<keyword evidence="4" id="KW-1185">Reference proteome</keyword>
<protein>
    <submittedName>
        <fullName evidence="3">Uncharacterized protein</fullName>
    </submittedName>
</protein>
<keyword evidence="2" id="KW-0732">Signal</keyword>
<reference evidence="3 4" key="1">
    <citation type="submission" date="2017-02" db="EMBL/GenBank/DDBJ databases">
        <authorList>
            <person name="Peterson S.W."/>
        </authorList>
    </citation>
    <scope>NUCLEOTIDE SEQUENCE [LARGE SCALE GENOMIC DNA]</scope>
    <source>
        <strain evidence="3 4">ATCC 27749</strain>
    </source>
</reference>
<gene>
    <name evidence="3" type="ORF">SAMN02745178_02808</name>
</gene>
<dbReference type="OrthoDB" id="1862735at2"/>
<dbReference type="RefSeq" id="WP_143402790.1">
    <property type="nucleotide sequence ID" value="NZ_FUYF01000044.1"/>
</dbReference>